<protein>
    <submittedName>
        <fullName evidence="1">Uncharacterized protein</fullName>
    </submittedName>
</protein>
<dbReference type="AlphaFoldDB" id="A0AAV6IYP4"/>
<proteinExistence type="predicted"/>
<sequence length="261" mass="30370">MQCLEALEVRRLPRHQPFKPSLPTEVNFSDGVSITKPLSGSHQSMGRTRAVKVVNHDLRLWESGLKINFSEFQGRMTPEKILKVSEYVDDEYADDELEICEANVIEDIVHVAIQKNGTVGKIIDGSNETKFMSLDSTVVKKNIWIVYFEQVVTNNIDFIFEDSSLQFGIRKINLRYKIDADKLRRIQLYKLEDEFLQDGENDAEQRYEEYTLITQYFYFIVLLGSTFLERLDRAQPKPNWRRGDNGRMFTGFTSSKLVNIH</sequence>
<name>A0AAV6IYP4_9ERIC</name>
<evidence type="ECO:0000313" key="2">
    <source>
        <dbReference type="Proteomes" id="UP000823749"/>
    </source>
</evidence>
<keyword evidence="2" id="KW-1185">Reference proteome</keyword>
<gene>
    <name evidence="1" type="ORF">RHGRI_026985</name>
</gene>
<dbReference type="EMBL" id="JACTNZ010000009">
    <property type="protein sequence ID" value="KAG5532539.1"/>
    <property type="molecule type" value="Genomic_DNA"/>
</dbReference>
<evidence type="ECO:0000313" key="1">
    <source>
        <dbReference type="EMBL" id="KAG5532539.1"/>
    </source>
</evidence>
<accession>A0AAV6IYP4</accession>
<dbReference type="Proteomes" id="UP000823749">
    <property type="component" value="Chromosome 9"/>
</dbReference>
<reference evidence="1" key="1">
    <citation type="submission" date="2020-08" db="EMBL/GenBank/DDBJ databases">
        <title>Plant Genome Project.</title>
        <authorList>
            <person name="Zhang R.-G."/>
        </authorList>
    </citation>
    <scope>NUCLEOTIDE SEQUENCE</scope>
    <source>
        <strain evidence="1">WSP0</strain>
        <tissue evidence="1">Leaf</tissue>
    </source>
</reference>
<comment type="caution">
    <text evidence="1">The sequence shown here is derived from an EMBL/GenBank/DDBJ whole genome shotgun (WGS) entry which is preliminary data.</text>
</comment>
<organism evidence="1 2">
    <name type="scientific">Rhododendron griersonianum</name>
    <dbReference type="NCBI Taxonomy" id="479676"/>
    <lineage>
        <taxon>Eukaryota</taxon>
        <taxon>Viridiplantae</taxon>
        <taxon>Streptophyta</taxon>
        <taxon>Embryophyta</taxon>
        <taxon>Tracheophyta</taxon>
        <taxon>Spermatophyta</taxon>
        <taxon>Magnoliopsida</taxon>
        <taxon>eudicotyledons</taxon>
        <taxon>Gunneridae</taxon>
        <taxon>Pentapetalae</taxon>
        <taxon>asterids</taxon>
        <taxon>Ericales</taxon>
        <taxon>Ericaceae</taxon>
        <taxon>Ericoideae</taxon>
        <taxon>Rhodoreae</taxon>
        <taxon>Rhododendron</taxon>
    </lineage>
</organism>